<dbReference type="Gene3D" id="1.10.760.10">
    <property type="entry name" value="Cytochrome c-like domain"/>
    <property type="match status" value="1"/>
</dbReference>
<feature type="domain" description="Cytochrome c" evidence="6">
    <location>
        <begin position="859"/>
        <end position="992"/>
    </location>
</feature>
<dbReference type="PANTHER" id="PTHR33546">
    <property type="entry name" value="LARGE, MULTIFUNCTIONAL SECRETED PROTEIN-RELATED"/>
    <property type="match status" value="1"/>
</dbReference>
<proteinExistence type="predicted"/>
<dbReference type="InterPro" id="IPR009056">
    <property type="entry name" value="Cyt_c-like_dom"/>
</dbReference>
<evidence type="ECO:0000259" key="6">
    <source>
        <dbReference type="PROSITE" id="PS51007"/>
    </source>
</evidence>
<dbReference type="SUPFAM" id="SSF46626">
    <property type="entry name" value="Cytochrome c"/>
    <property type="match status" value="1"/>
</dbReference>
<evidence type="ECO:0000256" key="2">
    <source>
        <dbReference type="ARBA" id="ARBA00022723"/>
    </source>
</evidence>
<name>A0A5C6F2P6_9BACT</name>
<keyword evidence="8" id="KW-1185">Reference proteome</keyword>
<dbReference type="RefSeq" id="WP_146534424.1">
    <property type="nucleotide sequence ID" value="NZ_SJPX01000002.1"/>
</dbReference>
<evidence type="ECO:0000313" key="7">
    <source>
        <dbReference type="EMBL" id="TWU55578.1"/>
    </source>
</evidence>
<protein>
    <recommendedName>
        <fullName evidence="6">Cytochrome c domain-containing protein</fullName>
    </recommendedName>
</protein>
<reference evidence="7 8" key="1">
    <citation type="submission" date="2019-02" db="EMBL/GenBank/DDBJ databases">
        <title>Deep-cultivation of Planctomycetes and their phenomic and genomic characterization uncovers novel biology.</title>
        <authorList>
            <person name="Wiegand S."/>
            <person name="Jogler M."/>
            <person name="Boedeker C."/>
            <person name="Pinto D."/>
            <person name="Vollmers J."/>
            <person name="Rivas-Marin E."/>
            <person name="Kohn T."/>
            <person name="Peeters S.H."/>
            <person name="Heuer A."/>
            <person name="Rast P."/>
            <person name="Oberbeckmann S."/>
            <person name="Bunk B."/>
            <person name="Jeske O."/>
            <person name="Meyerdierks A."/>
            <person name="Storesund J.E."/>
            <person name="Kallscheuer N."/>
            <person name="Luecker S."/>
            <person name="Lage O.M."/>
            <person name="Pohl T."/>
            <person name="Merkel B.J."/>
            <person name="Hornburger P."/>
            <person name="Mueller R.-W."/>
            <person name="Bruemmer F."/>
            <person name="Labrenz M."/>
            <person name="Spormann A.M."/>
            <person name="Op Den Camp H."/>
            <person name="Overmann J."/>
            <person name="Amann R."/>
            <person name="Jetten M.S.M."/>
            <person name="Mascher T."/>
            <person name="Medema M.H."/>
            <person name="Devos D.P."/>
            <person name="Kaster A.-K."/>
            <person name="Ovreas L."/>
            <person name="Rohde M."/>
            <person name="Galperin M.Y."/>
            <person name="Jogler C."/>
        </authorList>
    </citation>
    <scope>NUCLEOTIDE SEQUENCE [LARGE SCALE GENOMIC DNA]</scope>
    <source>
        <strain evidence="7 8">Poly59</strain>
    </source>
</reference>
<dbReference type="InterPro" id="IPR055557">
    <property type="entry name" value="DUF7133"/>
</dbReference>
<dbReference type="Proteomes" id="UP000317977">
    <property type="component" value="Unassembled WGS sequence"/>
</dbReference>
<feature type="chain" id="PRO_5022706107" description="Cytochrome c domain-containing protein" evidence="5">
    <location>
        <begin position="23"/>
        <end position="1145"/>
    </location>
</feature>
<organism evidence="7 8">
    <name type="scientific">Rubripirellula reticaptiva</name>
    <dbReference type="NCBI Taxonomy" id="2528013"/>
    <lineage>
        <taxon>Bacteria</taxon>
        <taxon>Pseudomonadati</taxon>
        <taxon>Planctomycetota</taxon>
        <taxon>Planctomycetia</taxon>
        <taxon>Pirellulales</taxon>
        <taxon>Pirellulaceae</taxon>
        <taxon>Rubripirellula</taxon>
    </lineage>
</organism>
<dbReference type="PROSITE" id="PS51007">
    <property type="entry name" value="CYTC"/>
    <property type="match status" value="1"/>
</dbReference>
<dbReference type="GO" id="GO:0020037">
    <property type="term" value="F:heme binding"/>
    <property type="evidence" value="ECO:0007669"/>
    <property type="project" value="InterPro"/>
</dbReference>
<dbReference type="Pfam" id="PF23500">
    <property type="entry name" value="DUF7133"/>
    <property type="match status" value="2"/>
</dbReference>
<dbReference type="NCBIfam" id="TIGR02604">
    <property type="entry name" value="Piru_Ver_Nterm"/>
    <property type="match status" value="1"/>
</dbReference>
<dbReference type="SUPFAM" id="SSF63829">
    <property type="entry name" value="Calcium-dependent phosphotriesterase"/>
    <property type="match status" value="1"/>
</dbReference>
<evidence type="ECO:0000313" key="8">
    <source>
        <dbReference type="Proteomes" id="UP000317977"/>
    </source>
</evidence>
<comment type="caution">
    <text evidence="7">The sequence shown here is derived from an EMBL/GenBank/DDBJ whole genome shotgun (WGS) entry which is preliminary data.</text>
</comment>
<dbReference type="GO" id="GO:0046872">
    <property type="term" value="F:metal ion binding"/>
    <property type="evidence" value="ECO:0007669"/>
    <property type="project" value="UniProtKB-KW"/>
</dbReference>
<keyword evidence="1 4" id="KW-0349">Heme</keyword>
<sequence precursor="true">MSPRLFLCLVNVLVIFTRLVSAQDATGIKNLKDADVDLMNNHDPASELENFDLLDGYQANLFASDPMLANPVHMHWDAKGRLWVACSWAYPQLEPGEVADDKIIILEDTDNDGAADKSTVFADGLYLPTGIELASGGCYVGQSPDVFFLKDTDGDDVADVKELVLTGFGIEDSHHSISAWRRGPGGWIYFQEGIFLHAQVETQYGVLRNFNGGVYQFNPRTRDIRMFCRGTGGNPWGHVFDRWGQSFMVNNPRIMYLSPASGNSGESVQIKPLISTEKQCGGDFATGSHVGDDIRGQLLTGRFKSRTVVRYEFIEDGAGFQAKVLEPLISSKHPNFRPVDVKTGPDGAVYVADWYNSIINHAQHDFRDPRRDHDHGRIWRISHKDRRLVEKPKLAGMTIELLVDQLKSPEDWTRHQARKELSEHDPDKVLAAVEAWVETLSTEAPDYDHHLVEAMWACQNVERVSEKILVGVLDAKDGHARSAGARVIRYWYRDLSDPIGMIAKASSDSFPRTRMEAVLSAGFIPQAEALVAALNSLDHPGDAALDGALPQTMVALEDHWRPAMEAGILVFAKPSHRAYIEQRLGLGLDKTLADLLKEDSPSSTSIENVQTQLLKIGTDNEIHMIVTALTKKNGIKSLDTAVAMLETLQRMAAAKWPKQINRSIRSLKTLLDSEDEAIAVLAANNLGVWHAASRDELVALQDGSRSPAVRRAIAVALAKTNRKVYSEPLTNLSAAGDLETRYAAVVGLIHADLARSAEVAATLLSEDLGKVDPAKADPVPVVQTFLAQKNGAQVFNDSLAGIAIHPTVKILVSKFHRGSGLLPDDLATKFQPPTRSGSLTAELLAEDTDALTADAEKFGDAGRGELIYRRKVLSCTQCHAAGSAGPEIGPNLVAVGAAAKTKYVVQSILQPNAAIAEHYETKMFLLDSGRVQTGIVTFRNENEVVVRDSAQLGKEVRMAADEIEEEIPAKSLMPAGLPDQLNDRGEFLDLVKFVSALGKPGAYANDESPVIRKWRVVAALASSDQATSLSGGAAPPGDDADWLARYSMVSGELPVIDLPDSDLVFTRGFVNVLVAGAIRLALNSSEGLDLWVDQQPVNDLAAPIHLNRGRHSITFSIDRTNRESGLRVELEAVDEKAKFQPEGGL</sequence>
<dbReference type="InterPro" id="IPR013427">
    <property type="entry name" value="Haem-bd_dom_put"/>
</dbReference>
<dbReference type="InterPro" id="IPR013428">
    <property type="entry name" value="Membrane-bound_put_N"/>
</dbReference>
<gene>
    <name evidence="7" type="ORF">Poly59_18780</name>
</gene>
<dbReference type="OrthoDB" id="228131at2"/>
<evidence type="ECO:0000256" key="3">
    <source>
        <dbReference type="ARBA" id="ARBA00023004"/>
    </source>
</evidence>
<dbReference type="InterPro" id="IPR011989">
    <property type="entry name" value="ARM-like"/>
</dbReference>
<evidence type="ECO:0000256" key="4">
    <source>
        <dbReference type="PROSITE-ProRule" id="PRU00433"/>
    </source>
</evidence>
<dbReference type="SUPFAM" id="SSF48371">
    <property type="entry name" value="ARM repeat"/>
    <property type="match status" value="2"/>
</dbReference>
<evidence type="ECO:0000256" key="5">
    <source>
        <dbReference type="SAM" id="SignalP"/>
    </source>
</evidence>
<dbReference type="EMBL" id="SJPX01000002">
    <property type="protein sequence ID" value="TWU55578.1"/>
    <property type="molecule type" value="Genomic_DNA"/>
</dbReference>
<accession>A0A5C6F2P6</accession>
<dbReference type="AlphaFoldDB" id="A0A5C6F2P6"/>
<dbReference type="GO" id="GO:0009055">
    <property type="term" value="F:electron transfer activity"/>
    <property type="evidence" value="ECO:0007669"/>
    <property type="project" value="InterPro"/>
</dbReference>
<dbReference type="InterPro" id="IPR036909">
    <property type="entry name" value="Cyt_c-like_dom_sf"/>
</dbReference>
<dbReference type="NCBIfam" id="TIGR02603">
    <property type="entry name" value="CxxCH_TIGR02603"/>
    <property type="match status" value="1"/>
</dbReference>
<dbReference type="Gene3D" id="1.25.10.10">
    <property type="entry name" value="Leucine-rich Repeat Variant"/>
    <property type="match status" value="2"/>
</dbReference>
<dbReference type="InterPro" id="IPR011042">
    <property type="entry name" value="6-blade_b-propeller_TolB-like"/>
</dbReference>
<dbReference type="PANTHER" id="PTHR33546:SF1">
    <property type="entry name" value="LARGE, MULTIFUNCTIONAL SECRETED PROTEIN"/>
    <property type="match status" value="1"/>
</dbReference>
<feature type="signal peptide" evidence="5">
    <location>
        <begin position="1"/>
        <end position="22"/>
    </location>
</feature>
<keyword evidence="5" id="KW-0732">Signal</keyword>
<dbReference type="InterPro" id="IPR016024">
    <property type="entry name" value="ARM-type_fold"/>
</dbReference>
<keyword evidence="2 4" id="KW-0479">Metal-binding</keyword>
<keyword evidence="3 4" id="KW-0408">Iron</keyword>
<dbReference type="Gene3D" id="2.120.10.30">
    <property type="entry name" value="TolB, C-terminal domain"/>
    <property type="match status" value="1"/>
</dbReference>
<evidence type="ECO:0000256" key="1">
    <source>
        <dbReference type="ARBA" id="ARBA00022617"/>
    </source>
</evidence>